<evidence type="ECO:0000313" key="2">
    <source>
        <dbReference type="Proteomes" id="UP000024842"/>
    </source>
</evidence>
<proteinExistence type="predicted"/>
<name>A0A023DWP0_9PROT</name>
<protein>
    <submittedName>
        <fullName evidence="1">Uncharacterized protein</fullName>
    </submittedName>
</protein>
<accession>A0A023DWP0</accession>
<organism evidence="1 2">
    <name type="scientific">Holospora elegans E1</name>
    <dbReference type="NCBI Taxonomy" id="1427503"/>
    <lineage>
        <taxon>Bacteria</taxon>
        <taxon>Pseudomonadati</taxon>
        <taxon>Pseudomonadota</taxon>
        <taxon>Alphaproteobacteria</taxon>
        <taxon>Holosporales</taxon>
        <taxon>Holosporaceae</taxon>
        <taxon>Holospora</taxon>
    </lineage>
</organism>
<evidence type="ECO:0000313" key="1">
    <source>
        <dbReference type="EMBL" id="GAJ45769.1"/>
    </source>
</evidence>
<gene>
    <name evidence="1" type="ORF">HE1_00078</name>
</gene>
<dbReference type="AlphaFoldDB" id="A0A023DWP0"/>
<sequence>MLKNEKTGYQKKYEALKNSKELDTQYPQYQKYFNHYLEALEAIKKSDVVEIQNSEVEKNYVPARRFAIPDKQVQDILDEVSPERLATAVNQRTKKMAARKNFLNKLVS</sequence>
<comment type="caution">
    <text evidence="1">The sequence shown here is derived from an EMBL/GenBank/DDBJ whole genome shotgun (WGS) entry which is preliminary data.</text>
</comment>
<keyword evidence="2" id="KW-1185">Reference proteome</keyword>
<reference evidence="1 2" key="1">
    <citation type="journal article" date="2014" name="FEMS Microbiol. Lett.">
        <title>Draft genome sequences of three Holospora species (Holospora obtusa, Holospora undulata, and Holospora elegans), endonuclear symbiotic bacteria of the ciliate Paramecium caudatum.</title>
        <authorList>
            <person name="Dohra H."/>
            <person name="Tanaka K."/>
            <person name="Suzuki T."/>
            <person name="Fujishima M."/>
            <person name="Suzuki H."/>
        </authorList>
    </citation>
    <scope>NUCLEOTIDE SEQUENCE [LARGE SCALE GENOMIC DNA]</scope>
    <source>
        <strain evidence="1 2">E1</strain>
    </source>
</reference>
<dbReference type="Proteomes" id="UP000024842">
    <property type="component" value="Unassembled WGS sequence"/>
</dbReference>
<dbReference type="EMBL" id="BAUP01000025">
    <property type="protein sequence ID" value="GAJ45769.1"/>
    <property type="molecule type" value="Genomic_DNA"/>
</dbReference>